<dbReference type="GO" id="GO:0010507">
    <property type="term" value="P:negative regulation of autophagy"/>
    <property type="evidence" value="ECO:0007669"/>
    <property type="project" value="UniProtKB-ARBA"/>
</dbReference>
<dbReference type="Proteomes" id="UP000233020">
    <property type="component" value="Unplaced"/>
</dbReference>
<dbReference type="GO" id="GO:0005829">
    <property type="term" value="C:cytosol"/>
    <property type="evidence" value="ECO:0007669"/>
    <property type="project" value="UniProtKB-ARBA"/>
</dbReference>
<sequence length="190" mass="21403">MAQSSPQLDIQVLHDLRQRFPEIPEGVVSQCMLQNNNNLEACCRALSQESSKYLYMEYHSPDDNRMNRNRLLHINLGIHSPSSYHPGDGAQLNGGRTLVHSSSDGHIDPQHAAGKQLICLVQEPHSAPAVVAATPNYNPFFMNEQNRSHLSFFRFYSWQSSGDVVVVVAVFFFKTMDEKLLPLVVLVKII</sequence>
<dbReference type="GeneTree" id="ENSGT00940000159499"/>
<dbReference type="CDD" id="cd14362">
    <property type="entry name" value="CUE_TAB2_TAB3"/>
    <property type="match status" value="1"/>
</dbReference>
<feature type="domain" description="CUE" evidence="7">
    <location>
        <begin position="8"/>
        <end position="51"/>
    </location>
</feature>
<keyword evidence="3" id="KW-0863">Zinc-finger</keyword>
<dbReference type="Ensembl" id="ENSANAT00000015880.1">
    <property type="protein sequence ID" value="ENSANAP00000001758.1"/>
    <property type="gene ID" value="ENSANAG00000014169.1"/>
</dbReference>
<keyword evidence="5" id="KW-0832">Ubl conjugation</keyword>
<evidence type="ECO:0000313" key="9">
    <source>
        <dbReference type="Proteomes" id="UP000233020"/>
    </source>
</evidence>
<keyword evidence="6" id="KW-0175">Coiled coil</keyword>
<evidence type="ECO:0000256" key="5">
    <source>
        <dbReference type="ARBA" id="ARBA00022843"/>
    </source>
</evidence>
<evidence type="ECO:0000259" key="7">
    <source>
        <dbReference type="PROSITE" id="PS51140"/>
    </source>
</evidence>
<dbReference type="PROSITE" id="PS51140">
    <property type="entry name" value="CUE"/>
    <property type="match status" value="1"/>
</dbReference>
<dbReference type="AlphaFoldDB" id="A0A2K5BZ80"/>
<accession>A0A2K5BZ80</accession>
<name>A0A2K5BZ80_AOTNA</name>
<protein>
    <submittedName>
        <fullName evidence="8">TGF-beta activated kinase 1 (MAP3K7) binding protein 3</fullName>
    </submittedName>
</protein>
<dbReference type="GO" id="GO:0008270">
    <property type="term" value="F:zinc ion binding"/>
    <property type="evidence" value="ECO:0007669"/>
    <property type="project" value="UniProtKB-KW"/>
</dbReference>
<keyword evidence="1" id="KW-0597">Phosphoprotein</keyword>
<dbReference type="Gene3D" id="1.10.8.10">
    <property type="entry name" value="DNA helicase RuvA subunit, C-terminal domain"/>
    <property type="match status" value="1"/>
</dbReference>
<dbReference type="GO" id="GO:0070062">
    <property type="term" value="C:extracellular exosome"/>
    <property type="evidence" value="ECO:0007669"/>
    <property type="project" value="TreeGrafter"/>
</dbReference>
<keyword evidence="2" id="KW-0479">Metal-binding</keyword>
<dbReference type="Pfam" id="PF02845">
    <property type="entry name" value="CUE"/>
    <property type="match status" value="1"/>
</dbReference>
<dbReference type="GO" id="GO:0043123">
    <property type="term" value="P:positive regulation of canonical NF-kappaB signal transduction"/>
    <property type="evidence" value="ECO:0007669"/>
    <property type="project" value="TreeGrafter"/>
</dbReference>
<evidence type="ECO:0000256" key="6">
    <source>
        <dbReference type="ARBA" id="ARBA00023054"/>
    </source>
</evidence>
<reference evidence="8" key="2">
    <citation type="submission" date="2025-09" db="UniProtKB">
        <authorList>
            <consortium name="Ensembl"/>
        </authorList>
    </citation>
    <scope>IDENTIFICATION</scope>
</reference>
<dbReference type="FunFam" id="1.10.8.10:FF:000025">
    <property type="entry name" value="TGF-beta-activated kinase 1 and MAP3K7-binding protein 3"/>
    <property type="match status" value="1"/>
</dbReference>
<dbReference type="PANTHER" id="PTHR46253:SF3">
    <property type="entry name" value="TGF-BETA-ACTIVATED KINASE 1 AND MAP3K7-BINDING PROTEIN 3"/>
    <property type="match status" value="1"/>
</dbReference>
<keyword evidence="9" id="KW-1185">Reference proteome</keyword>
<keyword evidence="4" id="KW-0862">Zinc</keyword>
<evidence type="ECO:0000256" key="4">
    <source>
        <dbReference type="ARBA" id="ARBA00022833"/>
    </source>
</evidence>
<dbReference type="InterPro" id="IPR003892">
    <property type="entry name" value="CUE"/>
</dbReference>
<organism evidence="8 9">
    <name type="scientific">Aotus nancymaae</name>
    <name type="common">Ma's night monkey</name>
    <dbReference type="NCBI Taxonomy" id="37293"/>
    <lineage>
        <taxon>Eukaryota</taxon>
        <taxon>Metazoa</taxon>
        <taxon>Chordata</taxon>
        <taxon>Craniata</taxon>
        <taxon>Vertebrata</taxon>
        <taxon>Euteleostomi</taxon>
        <taxon>Mammalia</taxon>
        <taxon>Eutheria</taxon>
        <taxon>Euarchontoglires</taxon>
        <taxon>Primates</taxon>
        <taxon>Haplorrhini</taxon>
        <taxon>Platyrrhini</taxon>
        <taxon>Aotidae</taxon>
        <taxon>Aotus</taxon>
    </lineage>
</organism>
<proteinExistence type="predicted"/>
<reference evidence="8" key="1">
    <citation type="submission" date="2025-08" db="UniProtKB">
        <authorList>
            <consortium name="Ensembl"/>
        </authorList>
    </citation>
    <scope>IDENTIFICATION</scope>
</reference>
<dbReference type="GO" id="GO:0043130">
    <property type="term" value="F:ubiquitin binding"/>
    <property type="evidence" value="ECO:0007669"/>
    <property type="project" value="InterPro"/>
</dbReference>
<evidence type="ECO:0000256" key="1">
    <source>
        <dbReference type="ARBA" id="ARBA00022553"/>
    </source>
</evidence>
<dbReference type="InterPro" id="IPR041911">
    <property type="entry name" value="TAB2/3_CUE"/>
</dbReference>
<gene>
    <name evidence="8" type="primary">TAB3</name>
</gene>
<dbReference type="GO" id="GO:0070530">
    <property type="term" value="F:K63-linked polyubiquitin modification-dependent protein binding"/>
    <property type="evidence" value="ECO:0007669"/>
    <property type="project" value="UniProtKB-ARBA"/>
</dbReference>
<dbReference type="PANTHER" id="PTHR46253">
    <property type="entry name" value="TGF-BETA-ACTIVATED KINASE 1 AND MAP3K7-BINDING PROTEIN TAB"/>
    <property type="match status" value="1"/>
</dbReference>
<dbReference type="SMART" id="SM00546">
    <property type="entry name" value="CUE"/>
    <property type="match status" value="1"/>
</dbReference>
<evidence type="ECO:0000256" key="3">
    <source>
        <dbReference type="ARBA" id="ARBA00022771"/>
    </source>
</evidence>
<evidence type="ECO:0000313" key="8">
    <source>
        <dbReference type="Ensembl" id="ENSANAP00000001758.1"/>
    </source>
</evidence>
<evidence type="ECO:0000256" key="2">
    <source>
        <dbReference type="ARBA" id="ARBA00022723"/>
    </source>
</evidence>